<accession>A0A378I1D5</accession>
<feature type="binding site" evidence="12">
    <location>
        <position position="201"/>
    </location>
    <ligand>
        <name>NAD(+)</name>
        <dbReference type="ChEBI" id="CHEBI:57540"/>
    </ligand>
</feature>
<feature type="binding site" evidence="12">
    <location>
        <position position="310"/>
    </location>
    <ligand>
        <name>FAD</name>
        <dbReference type="ChEBI" id="CHEBI:57692"/>
    </ligand>
</feature>
<dbReference type="PANTHER" id="PTHR22912">
    <property type="entry name" value="DISULFIDE OXIDOREDUCTASE"/>
    <property type="match status" value="1"/>
</dbReference>
<protein>
    <recommendedName>
        <fullName evidence="3 14">Dihydrolipoyl dehydrogenase</fullName>
        <ecNumber evidence="2 14">1.8.1.4</ecNumber>
    </recommendedName>
</protein>
<dbReference type="NCBIfam" id="TIGR01350">
    <property type="entry name" value="lipoamide_DH"/>
    <property type="match status" value="1"/>
</dbReference>
<keyword evidence="8" id="KW-1015">Disulfide bond</keyword>
<feature type="domain" description="FAD/NAD(P)-binding" evidence="16">
    <location>
        <begin position="8"/>
        <end position="325"/>
    </location>
</feature>
<feature type="binding site" evidence="12">
    <location>
        <position position="269"/>
    </location>
    <ligand>
        <name>NAD(+)</name>
        <dbReference type="ChEBI" id="CHEBI:57540"/>
    </ligand>
</feature>
<dbReference type="FunFam" id="3.30.390.30:FF:000001">
    <property type="entry name" value="Dihydrolipoyl dehydrogenase"/>
    <property type="match status" value="1"/>
</dbReference>
<dbReference type="InterPro" id="IPR050151">
    <property type="entry name" value="Class-I_Pyr_Nuc-Dis_Oxidored"/>
</dbReference>
<comment type="miscellaneous">
    <text evidence="14">The active site is a redox-active disulfide bond.</text>
</comment>
<dbReference type="Pfam" id="PF07992">
    <property type="entry name" value="Pyr_redox_2"/>
    <property type="match status" value="1"/>
</dbReference>
<keyword evidence="5 12" id="KW-0274">FAD</keyword>
<keyword evidence="9 14" id="KW-0676">Redox-active center</keyword>
<feature type="domain" description="Pyridine nucleotide-disulphide oxidoreductase dimerisation" evidence="15">
    <location>
        <begin position="344"/>
        <end position="452"/>
    </location>
</feature>
<dbReference type="Proteomes" id="UP000254968">
    <property type="component" value="Unassembled WGS sequence"/>
</dbReference>
<evidence type="ECO:0000256" key="5">
    <source>
        <dbReference type="ARBA" id="ARBA00022827"/>
    </source>
</evidence>
<dbReference type="GO" id="GO:0006103">
    <property type="term" value="P:2-oxoglutarate metabolic process"/>
    <property type="evidence" value="ECO:0007669"/>
    <property type="project" value="TreeGrafter"/>
</dbReference>
<dbReference type="PRINTS" id="PR00368">
    <property type="entry name" value="FADPNR"/>
</dbReference>
<organism evidence="17 18">
    <name type="scientific">Legionella beliardensis</name>
    <dbReference type="NCBI Taxonomy" id="91822"/>
    <lineage>
        <taxon>Bacteria</taxon>
        <taxon>Pseudomonadati</taxon>
        <taxon>Pseudomonadota</taxon>
        <taxon>Gammaproteobacteria</taxon>
        <taxon>Legionellales</taxon>
        <taxon>Legionellaceae</taxon>
        <taxon>Legionella</taxon>
    </lineage>
</organism>
<feature type="disulfide bond" description="Redox-active" evidence="13">
    <location>
        <begin position="45"/>
        <end position="50"/>
    </location>
</feature>
<keyword evidence="7 12" id="KW-0520">NAD</keyword>
<evidence type="ECO:0000256" key="11">
    <source>
        <dbReference type="PIRSR" id="PIRSR000350-2"/>
    </source>
</evidence>
<evidence type="ECO:0000256" key="1">
    <source>
        <dbReference type="ARBA" id="ARBA00007532"/>
    </source>
</evidence>
<dbReference type="InterPro" id="IPR006258">
    <property type="entry name" value="Lipoamide_DH"/>
</dbReference>
<dbReference type="InterPro" id="IPR001100">
    <property type="entry name" value="Pyr_nuc-diS_OxRdtase"/>
</dbReference>
<feature type="active site" description="Proton acceptor" evidence="11">
    <location>
        <position position="442"/>
    </location>
</feature>
<keyword evidence="18" id="KW-1185">Reference proteome</keyword>
<comment type="similarity">
    <text evidence="1 14">Belongs to the class-I pyridine nucleotide-disulfide oxidoreductase family.</text>
</comment>
<dbReference type="InterPro" id="IPR004099">
    <property type="entry name" value="Pyr_nucl-diS_OxRdtase_dimer"/>
</dbReference>
<evidence type="ECO:0000256" key="4">
    <source>
        <dbReference type="ARBA" id="ARBA00022630"/>
    </source>
</evidence>
<evidence type="ECO:0000313" key="18">
    <source>
        <dbReference type="Proteomes" id="UP000254968"/>
    </source>
</evidence>
<dbReference type="InterPro" id="IPR012999">
    <property type="entry name" value="Pyr_OxRdtase_I_AS"/>
</dbReference>
<comment type="catalytic activity">
    <reaction evidence="10 14">
        <text>N(6)-[(R)-dihydrolipoyl]-L-lysyl-[protein] + NAD(+) = N(6)-[(R)-lipoyl]-L-lysyl-[protein] + NADH + H(+)</text>
        <dbReference type="Rhea" id="RHEA:15045"/>
        <dbReference type="Rhea" id="RHEA-COMP:10474"/>
        <dbReference type="Rhea" id="RHEA-COMP:10475"/>
        <dbReference type="ChEBI" id="CHEBI:15378"/>
        <dbReference type="ChEBI" id="CHEBI:57540"/>
        <dbReference type="ChEBI" id="CHEBI:57945"/>
        <dbReference type="ChEBI" id="CHEBI:83099"/>
        <dbReference type="ChEBI" id="CHEBI:83100"/>
        <dbReference type="EC" id="1.8.1.4"/>
    </reaction>
</comment>
<gene>
    <name evidence="17" type="primary">lpdA</name>
    <name evidence="17" type="ORF">NCTC13315_01296</name>
</gene>
<keyword evidence="12" id="KW-0547">Nucleotide-binding</keyword>
<dbReference type="GO" id="GO:0050660">
    <property type="term" value="F:flavin adenine dinucleotide binding"/>
    <property type="evidence" value="ECO:0007669"/>
    <property type="project" value="InterPro"/>
</dbReference>
<dbReference type="RefSeq" id="WP_115302487.1">
    <property type="nucleotide sequence ID" value="NZ_CAAAHO010000001.1"/>
</dbReference>
<evidence type="ECO:0000256" key="9">
    <source>
        <dbReference type="ARBA" id="ARBA00023284"/>
    </source>
</evidence>
<dbReference type="Gene3D" id="3.50.50.60">
    <property type="entry name" value="FAD/NAD(P)-binding domain"/>
    <property type="match status" value="2"/>
</dbReference>
<evidence type="ECO:0000256" key="10">
    <source>
        <dbReference type="ARBA" id="ARBA00049187"/>
    </source>
</evidence>
<comment type="cofactor">
    <cofactor evidence="12 14">
        <name>FAD</name>
        <dbReference type="ChEBI" id="CHEBI:57692"/>
    </cofactor>
    <text evidence="12 14">Binds 1 FAD per subunit.</text>
</comment>
<dbReference type="SUPFAM" id="SSF51905">
    <property type="entry name" value="FAD/NAD(P)-binding domain"/>
    <property type="match status" value="1"/>
</dbReference>
<dbReference type="AlphaFoldDB" id="A0A378I1D5"/>
<dbReference type="InterPro" id="IPR016156">
    <property type="entry name" value="FAD/NAD-linked_Rdtase_dimer_sf"/>
</dbReference>
<dbReference type="EC" id="1.8.1.4" evidence="2 14"/>
<dbReference type="GO" id="GO:0004148">
    <property type="term" value="F:dihydrolipoyl dehydrogenase (NADH) activity"/>
    <property type="evidence" value="ECO:0007669"/>
    <property type="project" value="UniProtKB-EC"/>
</dbReference>
<evidence type="ECO:0000256" key="6">
    <source>
        <dbReference type="ARBA" id="ARBA00023002"/>
    </source>
</evidence>
<feature type="binding site" evidence="12">
    <location>
        <begin position="316"/>
        <end position="319"/>
    </location>
    <ligand>
        <name>FAD</name>
        <dbReference type="ChEBI" id="CHEBI:57692"/>
    </ligand>
</feature>
<evidence type="ECO:0000256" key="3">
    <source>
        <dbReference type="ARBA" id="ARBA00016961"/>
    </source>
</evidence>
<keyword evidence="4 14" id="KW-0285">Flavoprotein</keyword>
<evidence type="ECO:0000259" key="15">
    <source>
        <dbReference type="Pfam" id="PF02852"/>
    </source>
</evidence>
<dbReference type="EMBL" id="UGNV01000001">
    <property type="protein sequence ID" value="STX28762.1"/>
    <property type="molecule type" value="Genomic_DNA"/>
</dbReference>
<evidence type="ECO:0000256" key="2">
    <source>
        <dbReference type="ARBA" id="ARBA00012608"/>
    </source>
</evidence>
<keyword evidence="6 14" id="KW-0560">Oxidoreductase</keyword>
<dbReference type="SUPFAM" id="SSF55424">
    <property type="entry name" value="FAD/NAD-linked reductases, dimerisation (C-terminal) domain"/>
    <property type="match status" value="1"/>
</dbReference>
<proteinExistence type="inferred from homology"/>
<name>A0A378I1D5_9GAMM</name>
<dbReference type="Pfam" id="PF02852">
    <property type="entry name" value="Pyr_redox_dim"/>
    <property type="match status" value="1"/>
</dbReference>
<evidence type="ECO:0000259" key="16">
    <source>
        <dbReference type="Pfam" id="PF07992"/>
    </source>
</evidence>
<dbReference type="PIRSF" id="PIRSF000350">
    <property type="entry name" value="Mercury_reductase_MerA"/>
    <property type="match status" value="1"/>
</dbReference>
<feature type="binding site" evidence="12">
    <location>
        <begin position="178"/>
        <end position="185"/>
    </location>
    <ligand>
        <name>NAD(+)</name>
        <dbReference type="ChEBI" id="CHEBI:57540"/>
    </ligand>
</feature>
<evidence type="ECO:0000256" key="8">
    <source>
        <dbReference type="ARBA" id="ARBA00023157"/>
    </source>
</evidence>
<evidence type="ECO:0000256" key="7">
    <source>
        <dbReference type="ARBA" id="ARBA00023027"/>
    </source>
</evidence>
<evidence type="ECO:0000313" key="17">
    <source>
        <dbReference type="EMBL" id="STX28762.1"/>
    </source>
</evidence>
<sequence length="471" mass="50017">MSESIKADVVVIGSGPGGYTAAFRAADLGKKVVLVERYKSLGGVCLNVGCIPSKALLHIAKVVDEAHEMATQGVTFGEPTFDNQKLVTWKNSVVGKLTGGLKALAKQRKVEVITGTAQFAGPNQLLIDNEQTVDFENAIIAVGSESVNLPFIPEDPRIFSSTGALELADIKGDLLVLGGGIIGLEMATVYAALGVKVTVVEFMDQLIPGADADLISILQKRMSKKGVNFLLKTKVTAIEAKEDGIYVSMEGEHKTDSPLCFQQVLVSVGRRPNGKAIAAEKAGVHVDERGFIPVDKQMRTNVSHIFAIGDVVGQPMLAHKAIPEGKVAAEVIAGMKHEFAPKCIANVAYTDPEVAWAGLTEKEAKEKGIAYEKGTFPWAASGRALSMGREEGMTKLLFCPETKRILGAGIVGLSAGDLIAETALAIEMGCDVEDIALTIHPHPTLSETVGQAAEAFEGTITDLYLPKKKKK</sequence>
<dbReference type="InterPro" id="IPR023753">
    <property type="entry name" value="FAD/NAD-binding_dom"/>
</dbReference>
<dbReference type="PRINTS" id="PR00411">
    <property type="entry name" value="PNDRDTASEI"/>
</dbReference>
<dbReference type="PROSITE" id="PS00076">
    <property type="entry name" value="PYRIDINE_REDOX_1"/>
    <property type="match status" value="1"/>
</dbReference>
<evidence type="ECO:0000256" key="14">
    <source>
        <dbReference type="RuleBase" id="RU003692"/>
    </source>
</evidence>
<dbReference type="OrthoDB" id="9800167at2"/>
<dbReference type="Gene3D" id="3.30.390.30">
    <property type="match status" value="1"/>
</dbReference>
<feature type="binding site" evidence="12">
    <location>
        <position position="54"/>
    </location>
    <ligand>
        <name>FAD</name>
        <dbReference type="ChEBI" id="CHEBI:57692"/>
    </ligand>
</feature>
<dbReference type="PANTHER" id="PTHR22912:SF160">
    <property type="entry name" value="DIHYDROLIPOYL DEHYDROGENASE"/>
    <property type="match status" value="1"/>
</dbReference>
<evidence type="ECO:0000256" key="12">
    <source>
        <dbReference type="PIRSR" id="PIRSR000350-3"/>
    </source>
</evidence>
<reference evidence="17 18" key="1">
    <citation type="submission" date="2018-06" db="EMBL/GenBank/DDBJ databases">
        <authorList>
            <consortium name="Pathogen Informatics"/>
            <person name="Doyle S."/>
        </authorList>
    </citation>
    <scope>NUCLEOTIDE SEQUENCE [LARGE SCALE GENOMIC DNA]</scope>
    <source>
        <strain evidence="17 18">NCTC13315</strain>
    </source>
</reference>
<evidence type="ECO:0000256" key="13">
    <source>
        <dbReference type="PIRSR" id="PIRSR000350-4"/>
    </source>
</evidence>
<dbReference type="InterPro" id="IPR036188">
    <property type="entry name" value="FAD/NAD-bd_sf"/>
</dbReference>